<dbReference type="GO" id="GO:0045259">
    <property type="term" value="C:proton-transporting ATP synthase complex"/>
    <property type="evidence" value="ECO:0007669"/>
    <property type="project" value="UniProtKB-UniRule"/>
</dbReference>
<keyword evidence="3 11" id="KW-0813">Transport</keyword>
<evidence type="ECO:0000256" key="2">
    <source>
        <dbReference type="ARBA" id="ARBA00007333"/>
    </source>
</evidence>
<evidence type="ECO:0000256" key="1">
    <source>
        <dbReference type="ARBA" id="ARBA00004273"/>
    </source>
</evidence>
<dbReference type="GO" id="GO:0015986">
    <property type="term" value="P:proton motive force-driven ATP synthesis"/>
    <property type="evidence" value="ECO:0007669"/>
    <property type="project" value="InterPro"/>
</dbReference>
<evidence type="ECO:0000256" key="7">
    <source>
        <dbReference type="ARBA" id="ARBA00023065"/>
    </source>
</evidence>
<dbReference type="GO" id="GO:0005743">
    <property type="term" value="C:mitochondrial inner membrane"/>
    <property type="evidence" value="ECO:0007669"/>
    <property type="project" value="UniProtKB-SubCell"/>
</dbReference>
<keyword evidence="13" id="KW-1185">Reference proteome</keyword>
<dbReference type="GeneID" id="90027238"/>
<dbReference type="GO" id="GO:0015078">
    <property type="term" value="F:proton transmembrane transporter activity"/>
    <property type="evidence" value="ECO:0007669"/>
    <property type="project" value="InterPro"/>
</dbReference>
<comment type="subunit">
    <text evidence="11">F-type ATPases have 2 components, CF(1) - the catalytic core - and CF(0) - the membrane proton channel. CF(1) and CF(0) have multiple subunits.</text>
</comment>
<name>A0AAN7SXM8_9EURO</name>
<gene>
    <name evidence="12" type="primary">TIM11</name>
    <name evidence="12" type="ORF">LTR05_005349</name>
</gene>
<evidence type="ECO:0000256" key="8">
    <source>
        <dbReference type="ARBA" id="ARBA00023128"/>
    </source>
</evidence>
<keyword evidence="4 11" id="KW-0138">CF(0)</keyword>
<evidence type="ECO:0000256" key="11">
    <source>
        <dbReference type="RuleBase" id="RU367005"/>
    </source>
</evidence>
<evidence type="ECO:0000313" key="12">
    <source>
        <dbReference type="EMBL" id="KAK5084273.1"/>
    </source>
</evidence>
<evidence type="ECO:0000256" key="3">
    <source>
        <dbReference type="ARBA" id="ARBA00022448"/>
    </source>
</evidence>
<comment type="caution">
    <text evidence="12">The sequence shown here is derived from an EMBL/GenBank/DDBJ whole genome shotgun (WGS) entry which is preliminary data.</text>
</comment>
<organism evidence="12 13">
    <name type="scientific">Lithohypha guttulata</name>
    <dbReference type="NCBI Taxonomy" id="1690604"/>
    <lineage>
        <taxon>Eukaryota</taxon>
        <taxon>Fungi</taxon>
        <taxon>Dikarya</taxon>
        <taxon>Ascomycota</taxon>
        <taxon>Pezizomycotina</taxon>
        <taxon>Eurotiomycetes</taxon>
        <taxon>Chaetothyriomycetidae</taxon>
        <taxon>Chaetothyriales</taxon>
        <taxon>Trichomeriaceae</taxon>
        <taxon>Lithohypha</taxon>
    </lineage>
</organism>
<evidence type="ECO:0000256" key="4">
    <source>
        <dbReference type="ARBA" id="ARBA00022547"/>
    </source>
</evidence>
<evidence type="ECO:0000256" key="6">
    <source>
        <dbReference type="ARBA" id="ARBA00022792"/>
    </source>
</evidence>
<dbReference type="InterPro" id="IPR008386">
    <property type="entry name" value="ATP_synth_F0_esu_mt"/>
</dbReference>
<dbReference type="Pfam" id="PF05680">
    <property type="entry name" value="ATP-synt_E"/>
    <property type="match status" value="1"/>
</dbReference>
<keyword evidence="9" id="KW-0472">Membrane</keyword>
<dbReference type="AlphaFoldDB" id="A0AAN7SXM8"/>
<keyword evidence="7 11" id="KW-0406">Ion transport</keyword>
<comment type="function">
    <text evidence="11">Subunit e, of the mitochondrial membrane ATP synthase complex (F(1)F(0) ATP synthase or Complex V) that produces ATP from ADP in the presence of a proton gradient across the membrane which is generated by electron transport complexes of the respiratory chain. ATP synthase complex consist of a soluble F(1) head domain - the catalytic core - and a membrane F(1) domain - the membrane proton channel. These two domains are linked by a central stalk rotating inside the F(1) region and a stationary peripheral stalk. During catalysis, ATP synthesis in the catalytic domain of F(1) is coupled via a rotary mechanism of the central stalk subunits to proton translocation. In vivo, can only synthesize ATP although its ATP hydrolase activity can be activated artificially in vitro. Part of the complex F(0) domain.</text>
</comment>
<comment type="subcellular location">
    <subcellularLocation>
        <location evidence="1 11">Mitochondrion inner membrane</location>
    </subcellularLocation>
</comment>
<evidence type="ECO:0000256" key="10">
    <source>
        <dbReference type="ARBA" id="ARBA00023310"/>
    </source>
</evidence>
<dbReference type="EMBL" id="JAVRRJ010000005">
    <property type="protein sequence ID" value="KAK5084273.1"/>
    <property type="molecule type" value="Genomic_DNA"/>
</dbReference>
<evidence type="ECO:0000256" key="5">
    <source>
        <dbReference type="ARBA" id="ARBA00022781"/>
    </source>
</evidence>
<dbReference type="RefSeq" id="XP_064751572.1">
    <property type="nucleotide sequence ID" value="XM_064901893.1"/>
</dbReference>
<evidence type="ECO:0000256" key="9">
    <source>
        <dbReference type="ARBA" id="ARBA00023136"/>
    </source>
</evidence>
<keyword evidence="6 11" id="KW-0999">Mitochondrion inner membrane</keyword>
<keyword evidence="5 11" id="KW-0375">Hydrogen ion transport</keyword>
<dbReference type="Proteomes" id="UP001309876">
    <property type="component" value="Unassembled WGS sequence"/>
</dbReference>
<proteinExistence type="inferred from homology"/>
<reference evidence="12 13" key="1">
    <citation type="submission" date="2023-08" db="EMBL/GenBank/DDBJ databases">
        <title>Black Yeasts Isolated from many extreme environments.</title>
        <authorList>
            <person name="Coleine C."/>
            <person name="Stajich J.E."/>
            <person name="Selbmann L."/>
        </authorList>
    </citation>
    <scope>NUCLEOTIDE SEQUENCE [LARGE SCALE GENOMIC DNA]</scope>
    <source>
        <strain evidence="12 13">CCFEE 5910</strain>
    </source>
</reference>
<keyword evidence="8 11" id="KW-0496">Mitochondrion</keyword>
<protein>
    <recommendedName>
        <fullName evidence="11">ATP synthase F(0) complex subunit e, mitochondrial</fullName>
    </recommendedName>
</protein>
<sequence>MSTSQGVNVSTPYLPTFAHDRVLGDRSLTDHIQVLRWSALVAGIFYGFSHQRTVTARSQEAHVQKEWKNKEDLIQKAKLEWKKKQNPQPFTKSGDVISDPDDKNFDLEAYLTKMAADEK</sequence>
<accession>A0AAN7SXM8</accession>
<keyword evidence="10 11" id="KW-0066">ATP synthesis</keyword>
<evidence type="ECO:0000313" key="13">
    <source>
        <dbReference type="Proteomes" id="UP001309876"/>
    </source>
</evidence>
<comment type="similarity">
    <text evidence="2 11">Belongs to the ATPase e subunit family.</text>
</comment>